<keyword evidence="3" id="KW-0520">NAD</keyword>
<dbReference type="InterPro" id="IPR036291">
    <property type="entry name" value="NAD(P)-bd_dom_sf"/>
</dbReference>
<dbReference type="AlphaFoldDB" id="A0A366EBU9"/>
<dbReference type="SMART" id="SM00984">
    <property type="entry name" value="UDPG_MGDP_dh_C"/>
    <property type="match status" value="1"/>
</dbReference>
<evidence type="ECO:0000256" key="3">
    <source>
        <dbReference type="ARBA" id="ARBA00023027"/>
    </source>
</evidence>
<evidence type="ECO:0000259" key="6">
    <source>
        <dbReference type="SMART" id="SM00984"/>
    </source>
</evidence>
<keyword evidence="8" id="KW-1185">Reference proteome</keyword>
<dbReference type="EMBL" id="QNRI01000003">
    <property type="protein sequence ID" value="RBO99807.1"/>
    <property type="molecule type" value="Genomic_DNA"/>
</dbReference>
<dbReference type="InterPro" id="IPR008927">
    <property type="entry name" value="6-PGluconate_DH-like_C_sf"/>
</dbReference>
<evidence type="ECO:0000256" key="2">
    <source>
        <dbReference type="ARBA" id="ARBA00023002"/>
    </source>
</evidence>
<gene>
    <name evidence="7" type="ORF">DES48_103134</name>
</gene>
<dbReference type="RefSeq" id="WP_113867948.1">
    <property type="nucleotide sequence ID" value="NZ_BAABQN010000004.1"/>
</dbReference>
<keyword evidence="5" id="KW-0812">Transmembrane</keyword>
<feature type="transmembrane region" description="Helical" evidence="5">
    <location>
        <begin position="12"/>
        <end position="30"/>
    </location>
</feature>
<dbReference type="SUPFAM" id="SSF48179">
    <property type="entry name" value="6-phosphogluconate dehydrogenase C-terminal domain-like"/>
    <property type="match status" value="1"/>
</dbReference>
<evidence type="ECO:0000256" key="4">
    <source>
        <dbReference type="PIRNR" id="PIRNR000124"/>
    </source>
</evidence>
<dbReference type="Gene3D" id="3.40.50.720">
    <property type="entry name" value="NAD(P)-binding Rossmann-like Domain"/>
    <property type="match status" value="2"/>
</dbReference>
<organism evidence="7 8">
    <name type="scientific">Paraliobacillus ryukyuensis</name>
    <dbReference type="NCBI Taxonomy" id="200904"/>
    <lineage>
        <taxon>Bacteria</taxon>
        <taxon>Bacillati</taxon>
        <taxon>Bacillota</taxon>
        <taxon>Bacilli</taxon>
        <taxon>Bacillales</taxon>
        <taxon>Bacillaceae</taxon>
        <taxon>Paraliobacillus</taxon>
    </lineage>
</organism>
<dbReference type="PANTHER" id="PTHR43491:SF2">
    <property type="entry name" value="UDP-N-ACETYL-D-MANNOSAMINE DEHYDROGENASE"/>
    <property type="match status" value="1"/>
</dbReference>
<dbReference type="Pfam" id="PF03721">
    <property type="entry name" value="UDPG_MGDP_dh_N"/>
    <property type="match status" value="1"/>
</dbReference>
<dbReference type="OrthoDB" id="9803238at2"/>
<dbReference type="PANTHER" id="PTHR43491">
    <property type="entry name" value="UDP-N-ACETYL-D-MANNOSAMINE DEHYDROGENASE"/>
    <property type="match status" value="1"/>
</dbReference>
<dbReference type="SUPFAM" id="SSF51735">
    <property type="entry name" value="NAD(P)-binding Rossmann-fold domains"/>
    <property type="match status" value="1"/>
</dbReference>
<dbReference type="STRING" id="200904.GCA_900168775_03390"/>
<dbReference type="GO" id="GO:0016628">
    <property type="term" value="F:oxidoreductase activity, acting on the CH-CH group of donors, NAD or NADP as acceptor"/>
    <property type="evidence" value="ECO:0007669"/>
    <property type="project" value="InterPro"/>
</dbReference>
<evidence type="ECO:0000256" key="5">
    <source>
        <dbReference type="SAM" id="Phobius"/>
    </source>
</evidence>
<keyword evidence="5" id="KW-0472">Membrane</keyword>
<dbReference type="PIRSF" id="PIRSF500136">
    <property type="entry name" value="UDP_ManNAc_DH"/>
    <property type="match status" value="1"/>
</dbReference>
<dbReference type="GO" id="GO:0000271">
    <property type="term" value="P:polysaccharide biosynthetic process"/>
    <property type="evidence" value="ECO:0007669"/>
    <property type="project" value="InterPro"/>
</dbReference>
<dbReference type="GO" id="GO:0016616">
    <property type="term" value="F:oxidoreductase activity, acting on the CH-OH group of donors, NAD or NADP as acceptor"/>
    <property type="evidence" value="ECO:0007669"/>
    <property type="project" value="InterPro"/>
</dbReference>
<comment type="caution">
    <text evidence="7">The sequence shown here is derived from an EMBL/GenBank/DDBJ whole genome shotgun (WGS) entry which is preliminary data.</text>
</comment>
<dbReference type="InterPro" id="IPR014027">
    <property type="entry name" value="UDP-Glc/GDP-Man_DH_C"/>
</dbReference>
<dbReference type="InterPro" id="IPR014026">
    <property type="entry name" value="UDP-Glc/GDP-Man_DH_dimer"/>
</dbReference>
<dbReference type="GO" id="GO:0051287">
    <property type="term" value="F:NAD binding"/>
    <property type="evidence" value="ECO:0007669"/>
    <property type="project" value="InterPro"/>
</dbReference>
<keyword evidence="5" id="KW-1133">Transmembrane helix</keyword>
<dbReference type="InterPro" id="IPR036220">
    <property type="entry name" value="UDP-Glc/GDP-Man_DH_C_sf"/>
</dbReference>
<dbReference type="InterPro" id="IPR017476">
    <property type="entry name" value="UDP-Glc/GDP-Man"/>
</dbReference>
<dbReference type="PIRSF" id="PIRSF000124">
    <property type="entry name" value="UDPglc_GDPman_dh"/>
    <property type="match status" value="1"/>
</dbReference>
<dbReference type="InterPro" id="IPR001732">
    <property type="entry name" value="UDP-Glc/GDP-Man_DH_N"/>
</dbReference>
<feature type="domain" description="UDP-glucose/GDP-mannose dehydrogenase C-terminal" evidence="6">
    <location>
        <begin position="318"/>
        <end position="419"/>
    </location>
</feature>
<protein>
    <submittedName>
        <fullName evidence="7">UDP-N-acetyl-D-galactosamine dehydrogenase</fullName>
    </submittedName>
</protein>
<dbReference type="Proteomes" id="UP000252254">
    <property type="component" value="Unassembled WGS sequence"/>
</dbReference>
<proteinExistence type="inferred from homology"/>
<sequence length="431" mass="47611">MDKQLDDICIGMVGLGYVGLPAAIAFAALYDVIGYDIEKQKVDALRKGREGTGEVTEEELANTTCRFTSDPSDLNICDVIIVAVPTPIDKNNRPDLSYLEKATETVASHLKDGAIVVYESTVYPGATEEICIPILERITGFSVGEGFSIGYSPERINPGDKKNTFKTIGKLVAGYDQVTLDTLIALYGSVLEAPVYPVASIKVAEAAKVVENTQRDVNIAYMNELAQLFDKMDIDIFEVLAAAGTKWNFIPFEPGLVGGHCISVDPYYLIEKAKNVGFTPALISTARNQNAKMGKYIVDKITNVANELNLTNRELKVNVLGVTFKENVPDLRNSMAIDIVKLLKEKGIHVHMADPVANEEEVEEMCGEGISAYHELPSADIVLLLVPHNQFTKQPEEYYHAMLKSEQSVIIDLKNRLSIDQWNKKVNYWTL</sequence>
<accession>A0A366EBU9</accession>
<dbReference type="InterPro" id="IPR028359">
    <property type="entry name" value="UDP_ManNAc/GlcNAc_DH"/>
</dbReference>
<dbReference type="NCBIfam" id="TIGR03026">
    <property type="entry name" value="NDP-sugDHase"/>
    <property type="match status" value="1"/>
</dbReference>
<dbReference type="Pfam" id="PF00984">
    <property type="entry name" value="UDPG_MGDP_dh"/>
    <property type="match status" value="1"/>
</dbReference>
<reference evidence="7 8" key="1">
    <citation type="submission" date="2018-06" db="EMBL/GenBank/DDBJ databases">
        <title>Genomic Encyclopedia of Type Strains, Phase IV (KMG-IV): sequencing the most valuable type-strain genomes for metagenomic binning, comparative biology and taxonomic classification.</title>
        <authorList>
            <person name="Goeker M."/>
        </authorList>
    </citation>
    <scope>NUCLEOTIDE SEQUENCE [LARGE SCALE GENOMIC DNA]</scope>
    <source>
        <strain evidence="7 8">DSM 15140</strain>
    </source>
</reference>
<comment type="similarity">
    <text evidence="1 4">Belongs to the UDP-glucose/GDP-mannose dehydrogenase family.</text>
</comment>
<evidence type="ECO:0000313" key="8">
    <source>
        <dbReference type="Proteomes" id="UP000252254"/>
    </source>
</evidence>
<evidence type="ECO:0000313" key="7">
    <source>
        <dbReference type="EMBL" id="RBO99807.1"/>
    </source>
</evidence>
<dbReference type="SUPFAM" id="SSF52413">
    <property type="entry name" value="UDP-glucose/GDP-mannose dehydrogenase C-terminal domain"/>
    <property type="match status" value="1"/>
</dbReference>
<evidence type="ECO:0000256" key="1">
    <source>
        <dbReference type="ARBA" id="ARBA00006601"/>
    </source>
</evidence>
<dbReference type="Pfam" id="PF03720">
    <property type="entry name" value="UDPG_MGDP_dh_C"/>
    <property type="match status" value="1"/>
</dbReference>
<name>A0A366EBU9_9BACI</name>
<keyword evidence="2" id="KW-0560">Oxidoreductase</keyword>